<sequence length="109" mass="12423">NTLKRPFPFPSLKQPPLRCIHNSSNDCVSPPFRDRSIWHPSKKPQFFLFSPAPLTAFQQLSEDPSLLNPSNKPQFFVFSIAPLIAFQHLSETVPFCIPQTTTNSFSTYN</sequence>
<gene>
    <name evidence="1" type="ORF">APZ42_006300</name>
</gene>
<protein>
    <submittedName>
        <fullName evidence="1">Uncharacterized protein</fullName>
    </submittedName>
</protein>
<reference evidence="1 2" key="1">
    <citation type="submission" date="2016-03" db="EMBL/GenBank/DDBJ databases">
        <title>EvidentialGene: Evidence-directed Construction of Genes on Genomes.</title>
        <authorList>
            <person name="Gilbert D.G."/>
            <person name="Choi J.-H."/>
            <person name="Mockaitis K."/>
            <person name="Colbourne J."/>
            <person name="Pfrender M."/>
        </authorList>
    </citation>
    <scope>NUCLEOTIDE SEQUENCE [LARGE SCALE GENOMIC DNA]</scope>
    <source>
        <strain evidence="1 2">Xinb3</strain>
        <tissue evidence="1">Complete organism</tissue>
    </source>
</reference>
<name>A0A164FZF8_9CRUS</name>
<dbReference type="EMBL" id="LRGB01017445">
    <property type="protein sequence ID" value="KZR98335.1"/>
    <property type="molecule type" value="Genomic_DNA"/>
</dbReference>
<proteinExistence type="predicted"/>
<evidence type="ECO:0000313" key="2">
    <source>
        <dbReference type="Proteomes" id="UP000076858"/>
    </source>
</evidence>
<organism evidence="1 2">
    <name type="scientific">Daphnia magna</name>
    <dbReference type="NCBI Taxonomy" id="35525"/>
    <lineage>
        <taxon>Eukaryota</taxon>
        <taxon>Metazoa</taxon>
        <taxon>Ecdysozoa</taxon>
        <taxon>Arthropoda</taxon>
        <taxon>Crustacea</taxon>
        <taxon>Branchiopoda</taxon>
        <taxon>Diplostraca</taxon>
        <taxon>Cladocera</taxon>
        <taxon>Anomopoda</taxon>
        <taxon>Daphniidae</taxon>
        <taxon>Daphnia</taxon>
    </lineage>
</organism>
<accession>A0A164FZF8</accession>
<evidence type="ECO:0000313" key="1">
    <source>
        <dbReference type="EMBL" id="KZR98335.1"/>
    </source>
</evidence>
<feature type="non-terminal residue" evidence="1">
    <location>
        <position position="1"/>
    </location>
</feature>
<dbReference type="Proteomes" id="UP000076858">
    <property type="component" value="Unassembled WGS sequence"/>
</dbReference>
<dbReference type="AlphaFoldDB" id="A0A164FZF8"/>
<comment type="caution">
    <text evidence="1">The sequence shown here is derived from an EMBL/GenBank/DDBJ whole genome shotgun (WGS) entry which is preliminary data.</text>
</comment>
<keyword evidence="2" id="KW-1185">Reference proteome</keyword>